<dbReference type="InterPro" id="IPR039774">
    <property type="entry name" value="Sin3-like"/>
</dbReference>
<name>A0AAV1DRC5_OLDCO</name>
<feature type="compositionally biased region" description="Polar residues" evidence="4">
    <location>
        <begin position="7"/>
        <end position="16"/>
    </location>
</feature>
<evidence type="ECO:0000313" key="5">
    <source>
        <dbReference type="EMBL" id="CAI9109582.1"/>
    </source>
</evidence>
<dbReference type="GO" id="GO:0003714">
    <property type="term" value="F:transcription corepressor activity"/>
    <property type="evidence" value="ECO:0007669"/>
    <property type="project" value="InterPro"/>
</dbReference>
<evidence type="ECO:0000256" key="1">
    <source>
        <dbReference type="ARBA" id="ARBA00004123"/>
    </source>
</evidence>
<dbReference type="InterPro" id="IPR036600">
    <property type="entry name" value="PAH_sf"/>
</dbReference>
<evidence type="ECO:0000256" key="2">
    <source>
        <dbReference type="ARBA" id="ARBA00023242"/>
    </source>
</evidence>
<protein>
    <submittedName>
        <fullName evidence="5">OLC1v1009427C1</fullName>
    </submittedName>
</protein>
<dbReference type="Gene3D" id="1.20.1160.11">
    <property type="entry name" value="Paired amphipathic helix"/>
    <property type="match status" value="2"/>
</dbReference>
<accession>A0AAV1DRC5</accession>
<comment type="subcellular location">
    <subcellularLocation>
        <location evidence="1 3">Nucleus</location>
    </subcellularLocation>
</comment>
<evidence type="ECO:0000313" key="6">
    <source>
        <dbReference type="Proteomes" id="UP001161247"/>
    </source>
</evidence>
<evidence type="ECO:0000256" key="4">
    <source>
        <dbReference type="SAM" id="MobiDB-lite"/>
    </source>
</evidence>
<dbReference type="AlphaFoldDB" id="A0AAV1DRC5"/>
<sequence length="200" mass="23206">MDHPQNAADNLNSSRQHSAESTRENPPIVYDTTDAISYMRKVRDTYLDQKEKYDAFIDLMREYKDKRVDNPGVIAGLKKLFVEHPNLLLGFNKFLPLGFEITLDNEEEVTPDELIGEYEDNEEEVTPDELKRGYEEAVGFVDKIKERFGSNHPTYTSFEDHLDAYKDGAKSIDELYREVAALFKDHPDLLAEFTKYIQED</sequence>
<dbReference type="Proteomes" id="UP001161247">
    <property type="component" value="Chromosome 6"/>
</dbReference>
<dbReference type="EMBL" id="OX459123">
    <property type="protein sequence ID" value="CAI9109582.1"/>
    <property type="molecule type" value="Genomic_DNA"/>
</dbReference>
<dbReference type="PROSITE" id="PS51477">
    <property type="entry name" value="PAH"/>
    <property type="match status" value="2"/>
</dbReference>
<keyword evidence="6" id="KW-1185">Reference proteome</keyword>
<dbReference type="GO" id="GO:0000785">
    <property type="term" value="C:chromatin"/>
    <property type="evidence" value="ECO:0007669"/>
    <property type="project" value="TreeGrafter"/>
</dbReference>
<proteinExistence type="predicted"/>
<gene>
    <name evidence="5" type="ORF">OLC1_LOCUS17444</name>
</gene>
<dbReference type="GO" id="GO:0000122">
    <property type="term" value="P:negative regulation of transcription by RNA polymerase II"/>
    <property type="evidence" value="ECO:0007669"/>
    <property type="project" value="TreeGrafter"/>
</dbReference>
<reference evidence="5" key="1">
    <citation type="submission" date="2023-03" db="EMBL/GenBank/DDBJ databases">
        <authorList>
            <person name="Julca I."/>
        </authorList>
    </citation>
    <scope>NUCLEOTIDE SEQUENCE</scope>
</reference>
<keyword evidence="2 3" id="KW-0539">Nucleus</keyword>
<dbReference type="SUPFAM" id="SSF47762">
    <property type="entry name" value="PAH2 domain"/>
    <property type="match status" value="2"/>
</dbReference>
<dbReference type="Pfam" id="PF02671">
    <property type="entry name" value="PAH"/>
    <property type="match status" value="2"/>
</dbReference>
<dbReference type="InterPro" id="IPR003822">
    <property type="entry name" value="PAH"/>
</dbReference>
<evidence type="ECO:0000256" key="3">
    <source>
        <dbReference type="PROSITE-ProRule" id="PRU00810"/>
    </source>
</evidence>
<dbReference type="GO" id="GO:0000118">
    <property type="term" value="C:histone deacetylase complex"/>
    <property type="evidence" value="ECO:0007669"/>
    <property type="project" value="TreeGrafter"/>
</dbReference>
<feature type="region of interest" description="Disordered" evidence="4">
    <location>
        <begin position="1"/>
        <end position="28"/>
    </location>
</feature>
<organism evidence="5 6">
    <name type="scientific">Oldenlandia corymbosa var. corymbosa</name>
    <dbReference type="NCBI Taxonomy" id="529605"/>
    <lineage>
        <taxon>Eukaryota</taxon>
        <taxon>Viridiplantae</taxon>
        <taxon>Streptophyta</taxon>
        <taxon>Embryophyta</taxon>
        <taxon>Tracheophyta</taxon>
        <taxon>Spermatophyta</taxon>
        <taxon>Magnoliopsida</taxon>
        <taxon>eudicotyledons</taxon>
        <taxon>Gunneridae</taxon>
        <taxon>Pentapetalae</taxon>
        <taxon>asterids</taxon>
        <taxon>lamiids</taxon>
        <taxon>Gentianales</taxon>
        <taxon>Rubiaceae</taxon>
        <taxon>Rubioideae</taxon>
        <taxon>Spermacoceae</taxon>
        <taxon>Hedyotis-Oldenlandia complex</taxon>
        <taxon>Oldenlandia</taxon>
    </lineage>
</organism>
<dbReference type="PANTHER" id="PTHR12346:SF8">
    <property type="entry name" value="PAIRED AMPHIPATHIC HELIX PROTEIN SIN3-LIKE 2"/>
    <property type="match status" value="1"/>
</dbReference>
<dbReference type="PANTHER" id="PTHR12346">
    <property type="entry name" value="SIN3B-RELATED"/>
    <property type="match status" value="1"/>
</dbReference>
<dbReference type="FunFam" id="1.20.1160.11:FF:000001">
    <property type="entry name" value="Paired amphipathic helix protein Sin3"/>
    <property type="match status" value="1"/>
</dbReference>